<dbReference type="AlphaFoldDB" id="A0A645FSV8"/>
<protein>
    <submittedName>
        <fullName evidence="1">Uncharacterized protein</fullName>
    </submittedName>
</protein>
<sequence length="223" mass="25718">MIFQAANSRKRRLLRQKFIINIILLIDFFHRPQRIVAVINSKAFGVPQPLGIPPQDAHTGRVKRACRNFACIGGPQHCFKPRTQLPRRLVGKGDREDLPRFYRTDRQQGQQFFTGPSAGFQQGLQFFYFFLRYGAKHTVTVVRRAKPYQVGNAVDQHCGLTAACTCQDQQGAIHRKNRVLLHRVELAKTLLNYLLTQGTKPFFQFTAHLTPPKLFSYHPRILY</sequence>
<proteinExistence type="predicted"/>
<comment type="caution">
    <text evidence="1">The sequence shown here is derived from an EMBL/GenBank/DDBJ whole genome shotgun (WGS) entry which is preliminary data.</text>
</comment>
<gene>
    <name evidence="1" type="ORF">SDC9_164339</name>
</gene>
<accession>A0A645FSV8</accession>
<reference evidence="1" key="1">
    <citation type="submission" date="2019-08" db="EMBL/GenBank/DDBJ databases">
        <authorList>
            <person name="Kucharzyk K."/>
            <person name="Murdoch R.W."/>
            <person name="Higgins S."/>
            <person name="Loffler F."/>
        </authorList>
    </citation>
    <scope>NUCLEOTIDE SEQUENCE</scope>
</reference>
<evidence type="ECO:0000313" key="1">
    <source>
        <dbReference type="EMBL" id="MPN16990.1"/>
    </source>
</evidence>
<organism evidence="1">
    <name type="scientific">bioreactor metagenome</name>
    <dbReference type="NCBI Taxonomy" id="1076179"/>
    <lineage>
        <taxon>unclassified sequences</taxon>
        <taxon>metagenomes</taxon>
        <taxon>ecological metagenomes</taxon>
    </lineage>
</organism>
<name>A0A645FSV8_9ZZZZ</name>
<dbReference type="EMBL" id="VSSQ01064011">
    <property type="protein sequence ID" value="MPN16990.1"/>
    <property type="molecule type" value="Genomic_DNA"/>
</dbReference>